<evidence type="ECO:0000313" key="2">
    <source>
        <dbReference type="EMBL" id="MBW6394810.1"/>
    </source>
</evidence>
<keyword evidence="3" id="KW-1185">Reference proteome</keyword>
<comment type="caution">
    <text evidence="2">The sequence shown here is derived from an EMBL/GenBank/DDBJ whole genome shotgun (WGS) entry which is preliminary data.</text>
</comment>
<dbReference type="EMBL" id="JAHXRS010000010">
    <property type="protein sequence ID" value="MBW6394810.1"/>
    <property type="molecule type" value="Genomic_DNA"/>
</dbReference>
<sequence>MPRTPGLGRGLRRFGREGGVLLGDAGFDGEEVWRVVKGLGVRPLIRLREKGEVRDAVRRWAAFHWEDALYRFRGVVEGVFGGMKSRWAGGYLMERKPSSAMKRIFLEAIAYDLRILLTLTPVPKGFKPIY</sequence>
<reference evidence="2 3" key="1">
    <citation type="submission" date="2021-07" db="EMBL/GenBank/DDBJ databases">
        <title>Thermus aquaticus gen. n. and sp. n., a nonsporulating extreme thermophile.</title>
        <authorList>
            <person name="Hu C.-J."/>
            <person name="Li W.-J."/>
            <person name="Xian W.-D."/>
        </authorList>
    </citation>
    <scope>NUCLEOTIDE SEQUENCE [LARGE SCALE GENOMIC DNA]</scope>
    <source>
        <strain evidence="2 3">SYSU G05001</strain>
    </source>
</reference>
<feature type="domain" description="Transposase IS4-like" evidence="1">
    <location>
        <begin position="12"/>
        <end position="112"/>
    </location>
</feature>
<evidence type="ECO:0000259" key="1">
    <source>
        <dbReference type="Pfam" id="PF01609"/>
    </source>
</evidence>
<name>A0ABS6ZXN1_9DEIN</name>
<dbReference type="InterPro" id="IPR002559">
    <property type="entry name" value="Transposase_11"/>
</dbReference>
<evidence type="ECO:0000313" key="3">
    <source>
        <dbReference type="Proteomes" id="UP000724268"/>
    </source>
</evidence>
<dbReference type="Proteomes" id="UP000724268">
    <property type="component" value="Unassembled WGS sequence"/>
</dbReference>
<dbReference type="Pfam" id="PF01609">
    <property type="entry name" value="DDE_Tnp_1"/>
    <property type="match status" value="1"/>
</dbReference>
<proteinExistence type="predicted"/>
<gene>
    <name evidence="2" type="ORF">KZX47_06560</name>
</gene>
<protein>
    <submittedName>
        <fullName evidence="2">Transposase</fullName>
    </submittedName>
</protein>
<accession>A0ABS6ZXN1</accession>
<organism evidence="2 3">
    <name type="scientific">Thermus brevis</name>
    <dbReference type="NCBI Taxonomy" id="2862456"/>
    <lineage>
        <taxon>Bacteria</taxon>
        <taxon>Thermotogati</taxon>
        <taxon>Deinococcota</taxon>
        <taxon>Deinococci</taxon>
        <taxon>Thermales</taxon>
        <taxon>Thermaceae</taxon>
        <taxon>Thermus</taxon>
    </lineage>
</organism>